<dbReference type="OrthoDB" id="9795794at2"/>
<comment type="subcellular location">
    <subcellularLocation>
        <location evidence="1">Cell membrane</location>
        <topology evidence="1">Single-pass membrane protein</topology>
    </subcellularLocation>
    <subcellularLocation>
        <location evidence="7">Cell membrane</location>
        <topology evidence="7">Single-pass type II membrane protein</topology>
    </subcellularLocation>
</comment>
<evidence type="ECO:0008006" key="12">
    <source>
        <dbReference type="Google" id="ProtNLM"/>
    </source>
</evidence>
<comment type="caution">
    <text evidence="10">The sequence shown here is derived from an EMBL/GenBank/DDBJ whole genome shotgun (WGS) entry which is preliminary data.</text>
</comment>
<gene>
    <name evidence="10" type="ORF">BGE01nite_22180</name>
</gene>
<keyword evidence="5 9" id="KW-1133">Transmembrane helix</keyword>
<dbReference type="GO" id="GO:0005886">
    <property type="term" value="C:plasma membrane"/>
    <property type="evidence" value="ECO:0007669"/>
    <property type="project" value="UniProtKB-SubCell"/>
</dbReference>
<dbReference type="AlphaFoldDB" id="A0A512M870"/>
<dbReference type="RefSeq" id="WP_146850511.1">
    <property type="nucleotide sequence ID" value="NZ_BKAG01000013.1"/>
</dbReference>
<protein>
    <recommendedName>
        <fullName evidence="12">Biopolymer transporter ExbD</fullName>
    </recommendedName>
</protein>
<evidence type="ECO:0000256" key="6">
    <source>
        <dbReference type="ARBA" id="ARBA00023136"/>
    </source>
</evidence>
<proteinExistence type="inferred from homology"/>
<comment type="similarity">
    <text evidence="2 7">Belongs to the ExbD/TolR family.</text>
</comment>
<evidence type="ECO:0000256" key="7">
    <source>
        <dbReference type="RuleBase" id="RU003879"/>
    </source>
</evidence>
<feature type="transmembrane region" description="Helical" evidence="9">
    <location>
        <begin position="25"/>
        <end position="46"/>
    </location>
</feature>
<sequence>MKKTRLHTASRKAAQTDDAPPSFQIAPMIDVIFVIMLFFMVMAGSVKVERELRMKLPGGPAADATSRMPDAEILLGVHEDGTVTLNEEPMDHPWDKNLPALTATLNRLAQASMRDRSHILATVEAEPAASYSRIIDVLASLQRASIPDVTFTVGGE</sequence>
<dbReference type="EMBL" id="BKAG01000013">
    <property type="protein sequence ID" value="GEP42927.1"/>
    <property type="molecule type" value="Genomic_DNA"/>
</dbReference>
<dbReference type="PANTHER" id="PTHR30558">
    <property type="entry name" value="EXBD MEMBRANE COMPONENT OF PMF-DRIVEN MACROMOLECULE IMPORT SYSTEM"/>
    <property type="match status" value="1"/>
</dbReference>
<reference evidence="10 11" key="1">
    <citation type="submission" date="2019-07" db="EMBL/GenBank/DDBJ databases">
        <title>Whole genome shotgun sequence of Brevifollis gellanilyticus NBRC 108608.</title>
        <authorList>
            <person name="Hosoyama A."/>
            <person name="Uohara A."/>
            <person name="Ohji S."/>
            <person name="Ichikawa N."/>
        </authorList>
    </citation>
    <scope>NUCLEOTIDE SEQUENCE [LARGE SCALE GENOMIC DNA]</scope>
    <source>
        <strain evidence="10 11">NBRC 108608</strain>
    </source>
</reference>
<evidence type="ECO:0000256" key="2">
    <source>
        <dbReference type="ARBA" id="ARBA00005811"/>
    </source>
</evidence>
<feature type="region of interest" description="Disordered" evidence="8">
    <location>
        <begin position="1"/>
        <end position="20"/>
    </location>
</feature>
<evidence type="ECO:0000313" key="11">
    <source>
        <dbReference type="Proteomes" id="UP000321577"/>
    </source>
</evidence>
<feature type="compositionally biased region" description="Basic residues" evidence="8">
    <location>
        <begin position="1"/>
        <end position="10"/>
    </location>
</feature>
<evidence type="ECO:0000256" key="4">
    <source>
        <dbReference type="ARBA" id="ARBA00022692"/>
    </source>
</evidence>
<evidence type="ECO:0000256" key="1">
    <source>
        <dbReference type="ARBA" id="ARBA00004162"/>
    </source>
</evidence>
<evidence type="ECO:0000256" key="8">
    <source>
        <dbReference type="SAM" id="MobiDB-lite"/>
    </source>
</evidence>
<evidence type="ECO:0000256" key="5">
    <source>
        <dbReference type="ARBA" id="ARBA00022989"/>
    </source>
</evidence>
<keyword evidence="7" id="KW-0813">Transport</keyword>
<keyword evidence="11" id="KW-1185">Reference proteome</keyword>
<keyword evidence="3" id="KW-1003">Cell membrane</keyword>
<dbReference type="GO" id="GO:0022857">
    <property type="term" value="F:transmembrane transporter activity"/>
    <property type="evidence" value="ECO:0007669"/>
    <property type="project" value="InterPro"/>
</dbReference>
<dbReference type="GO" id="GO:0015031">
    <property type="term" value="P:protein transport"/>
    <property type="evidence" value="ECO:0007669"/>
    <property type="project" value="UniProtKB-KW"/>
</dbReference>
<evidence type="ECO:0000313" key="10">
    <source>
        <dbReference type="EMBL" id="GEP42927.1"/>
    </source>
</evidence>
<dbReference type="InterPro" id="IPR003400">
    <property type="entry name" value="ExbD"/>
</dbReference>
<name>A0A512M870_9BACT</name>
<keyword evidence="7" id="KW-0653">Protein transport</keyword>
<evidence type="ECO:0000256" key="9">
    <source>
        <dbReference type="SAM" id="Phobius"/>
    </source>
</evidence>
<dbReference type="Proteomes" id="UP000321577">
    <property type="component" value="Unassembled WGS sequence"/>
</dbReference>
<keyword evidence="4 7" id="KW-0812">Transmembrane</keyword>
<dbReference type="Pfam" id="PF02472">
    <property type="entry name" value="ExbD"/>
    <property type="match status" value="1"/>
</dbReference>
<evidence type="ECO:0000256" key="3">
    <source>
        <dbReference type="ARBA" id="ARBA00022475"/>
    </source>
</evidence>
<keyword evidence="6 9" id="KW-0472">Membrane</keyword>
<organism evidence="10 11">
    <name type="scientific">Brevifollis gellanilyticus</name>
    <dbReference type="NCBI Taxonomy" id="748831"/>
    <lineage>
        <taxon>Bacteria</taxon>
        <taxon>Pseudomonadati</taxon>
        <taxon>Verrucomicrobiota</taxon>
        <taxon>Verrucomicrobiia</taxon>
        <taxon>Verrucomicrobiales</taxon>
        <taxon>Verrucomicrobiaceae</taxon>
    </lineage>
</organism>
<accession>A0A512M870</accession>